<evidence type="ECO:0000313" key="5">
    <source>
        <dbReference type="EMBL" id="MDQ1124480.1"/>
    </source>
</evidence>
<comment type="caution">
    <text evidence="5">The sequence shown here is derived from an EMBL/GenBank/DDBJ whole genome shotgun (WGS) entry which is preliminary data.</text>
</comment>
<dbReference type="Proteomes" id="UP001226691">
    <property type="component" value="Unassembled WGS sequence"/>
</dbReference>
<proteinExistence type="predicted"/>
<dbReference type="Gene3D" id="3.40.50.2000">
    <property type="entry name" value="Glycogen Phosphorylase B"/>
    <property type="match status" value="2"/>
</dbReference>
<protein>
    <submittedName>
        <fullName evidence="5">Glycosyltransferase involved in cell wall biosynthesis</fullName>
    </submittedName>
</protein>
<feature type="domain" description="Glycosyl transferase family 1" evidence="3">
    <location>
        <begin position="250"/>
        <end position="405"/>
    </location>
</feature>
<evidence type="ECO:0000259" key="3">
    <source>
        <dbReference type="Pfam" id="PF00534"/>
    </source>
</evidence>
<feature type="domain" description="Glycosyltransferase subfamily 4-like N-terminal" evidence="4">
    <location>
        <begin position="117"/>
        <end position="239"/>
    </location>
</feature>
<evidence type="ECO:0000256" key="1">
    <source>
        <dbReference type="ARBA" id="ARBA00022676"/>
    </source>
</evidence>
<dbReference type="InterPro" id="IPR028098">
    <property type="entry name" value="Glyco_trans_4-like_N"/>
</dbReference>
<organism evidence="5 6">
    <name type="scientific">Microbacterium trichothecenolyticum</name>
    <name type="common">Aureobacterium trichothecenolyticum</name>
    <dbReference type="NCBI Taxonomy" id="69370"/>
    <lineage>
        <taxon>Bacteria</taxon>
        <taxon>Bacillati</taxon>
        <taxon>Actinomycetota</taxon>
        <taxon>Actinomycetes</taxon>
        <taxon>Micrococcales</taxon>
        <taxon>Microbacteriaceae</taxon>
        <taxon>Microbacterium</taxon>
    </lineage>
</organism>
<accession>A0ABU0TXT6</accession>
<sequence length="436" mass="48359">MSANNEALLDSIAGNGRSVVLNSGTHPEPVYWASAIQRLRGRCDYLTSTTWHSDALIMRAAKAAGSLHRSTSETLLRRQLPTDIARFRVIGKARVQALREHLPLGAQGATEDQIEMRMQRFRSASEKWVTRHRPDVVVGQYTSALGAFRAAHDSYRVLLYPIAHHDWMKNFLSEEALLNPEWARFLQGHDLTAQRRDVLEEEISLADKIIVPSSFAKRTFIESGVSAARVEVMSLGADPGLLDEAEMRDSFSKKNNRSGPIRVIFAGQVNQRKGIFYLLDAIRELGPKVAGLTIAGPISSETRTFIEKKYSNTEFFGPMPRHKLARLMASADVLALPSLAEGFGLVAIEAMQSGTPVILSDRTFGSDIVAHDRDGWIVQAGSSVEIAQVISRIYDDRSIALRVGHHATRTASKYTWQSYEVRVSSFIDDLARDSAA</sequence>
<dbReference type="PANTHER" id="PTHR46401">
    <property type="entry name" value="GLYCOSYLTRANSFERASE WBBK-RELATED"/>
    <property type="match status" value="1"/>
</dbReference>
<keyword evidence="1" id="KW-0328">Glycosyltransferase</keyword>
<dbReference type="SUPFAM" id="SSF53756">
    <property type="entry name" value="UDP-Glycosyltransferase/glycogen phosphorylase"/>
    <property type="match status" value="1"/>
</dbReference>
<dbReference type="Pfam" id="PF13439">
    <property type="entry name" value="Glyco_transf_4"/>
    <property type="match status" value="1"/>
</dbReference>
<keyword evidence="6" id="KW-1185">Reference proteome</keyword>
<keyword evidence="2" id="KW-0808">Transferase</keyword>
<reference evidence="5 6" key="1">
    <citation type="submission" date="2023-07" db="EMBL/GenBank/DDBJ databases">
        <title>Functional and genomic diversity of the sorghum phyllosphere microbiome.</title>
        <authorList>
            <person name="Shade A."/>
        </authorList>
    </citation>
    <scope>NUCLEOTIDE SEQUENCE [LARGE SCALE GENOMIC DNA]</scope>
    <source>
        <strain evidence="5 6">SORGH_AS_1207</strain>
    </source>
</reference>
<name>A0ABU0TXT6_MICTR</name>
<gene>
    <name evidence="5" type="ORF">QE412_003053</name>
</gene>
<dbReference type="Pfam" id="PF00534">
    <property type="entry name" value="Glycos_transf_1"/>
    <property type="match status" value="1"/>
</dbReference>
<dbReference type="InterPro" id="IPR001296">
    <property type="entry name" value="Glyco_trans_1"/>
</dbReference>
<dbReference type="CDD" id="cd03801">
    <property type="entry name" value="GT4_PimA-like"/>
    <property type="match status" value="1"/>
</dbReference>
<evidence type="ECO:0000256" key="2">
    <source>
        <dbReference type="ARBA" id="ARBA00022679"/>
    </source>
</evidence>
<dbReference type="PANTHER" id="PTHR46401:SF2">
    <property type="entry name" value="GLYCOSYLTRANSFERASE WBBK-RELATED"/>
    <property type="match status" value="1"/>
</dbReference>
<dbReference type="EMBL" id="JAUTBF010000001">
    <property type="protein sequence ID" value="MDQ1124480.1"/>
    <property type="molecule type" value="Genomic_DNA"/>
</dbReference>
<evidence type="ECO:0000259" key="4">
    <source>
        <dbReference type="Pfam" id="PF13439"/>
    </source>
</evidence>
<evidence type="ECO:0000313" key="6">
    <source>
        <dbReference type="Proteomes" id="UP001226691"/>
    </source>
</evidence>